<sequence length="863" mass="93711">MRAVVSTFWTLVCATSLMGCQVISFQPSEAERNVAFPLAFCTDGNLELAEVRNRGDATQGKQQSTEPGQVVQGLGFSKDDVCVSRPNDATPAVKVDLPYEQKVRRVLEEPFLPTSAKNGDRRPALGIALSGGGSKASAFGVGVLAGLADHGMLDTADYISSVSGGSYAAYFYYSHRIFPMVRDRPQHELEQDTSTAALFRDCIQVPKEARLTGGVRKKIEGHGICEGLSLLPMGSASVNGLPSNRYQAFLRCQQDVLYPGRCSNITDRGLWGSMGPRPLLGTIALIPVNLISGGLFDWGLNISQAAHTYRRGIGMAYGTTVANVQELAPDGQAGINDGQTGFNKPVGCTEGSNLYAMDCHRGVFLASPQAMTYPELLAGLHKAKGTSKPLPFWIINATAARSRSVRSWWAPSNKDVDSRDLFEMTAVSHGSSRWGVVSAPASLHNMNVLDSVAASAAFLDANQFVVSGPTKGVIGVGIRFANLDWGSDIANYNVSDGRRSVHKVLPFPLNYADAFANEGMGKHRGDEVMLERERIAFIRLIDGGNSENFGLFALIRRGVKTIVVSDAGQDIDGLFEDLCGFKNRLSNFKPETLHMGAGPGSKMTMHVPGLSEFDTHCGMIKPERDEDAGEPPGKRGGYSVRDWRLSFPVLLGCIRLSKPEDISQPCSNLKMKNDIRLLIVKPAIDVERVLSAQTNKGLPEDGLAGPPDNEVKRWTVTSCSVPGEPARIAAETSAAQRNDSSLLNCESLQYLLIRWDMEKGPCQGFPQHKTWTTTYDSSPVVYSAYRELGRQYLSQAAKLLSQLTKDDPDGVQMFERLALLQGQKEPLQRGYARLGDSSTNCLSAAKGPWPQPESQLERRPVAQ</sequence>
<dbReference type="PANTHER" id="PTHR10728:SF40">
    <property type="entry name" value="PATATIN FAMILY PROTEIN"/>
    <property type="match status" value="1"/>
</dbReference>
<gene>
    <name evidence="4" type="ORF">WKW79_31850</name>
</gene>
<dbReference type="Pfam" id="PF01734">
    <property type="entry name" value="Patatin"/>
    <property type="match status" value="1"/>
</dbReference>
<feature type="domain" description="PNPLA" evidence="3">
    <location>
        <begin position="127"/>
        <end position="181"/>
    </location>
</feature>
<dbReference type="Proteomes" id="UP001367030">
    <property type="component" value="Unassembled WGS sequence"/>
</dbReference>
<evidence type="ECO:0000313" key="5">
    <source>
        <dbReference type="Proteomes" id="UP001367030"/>
    </source>
</evidence>
<organism evidence="4 5">
    <name type="scientific">Variovorax robiniae</name>
    <dbReference type="NCBI Taxonomy" id="1836199"/>
    <lineage>
        <taxon>Bacteria</taxon>
        <taxon>Pseudomonadati</taxon>
        <taxon>Pseudomonadota</taxon>
        <taxon>Betaproteobacteria</taxon>
        <taxon>Burkholderiales</taxon>
        <taxon>Comamonadaceae</taxon>
        <taxon>Variovorax</taxon>
    </lineage>
</organism>
<dbReference type="Gene3D" id="3.40.1090.10">
    <property type="entry name" value="Cytosolic phospholipase A2 catalytic domain"/>
    <property type="match status" value="1"/>
</dbReference>
<dbReference type="InterPro" id="IPR002641">
    <property type="entry name" value="PNPLA_dom"/>
</dbReference>
<comment type="caution">
    <text evidence="4">The sequence shown here is derived from an EMBL/GenBank/DDBJ whole genome shotgun (WGS) entry which is preliminary data.</text>
</comment>
<dbReference type="SUPFAM" id="SSF52151">
    <property type="entry name" value="FabD/lysophospholipase-like"/>
    <property type="match status" value="1"/>
</dbReference>
<protein>
    <submittedName>
        <fullName evidence="4">Patatin-like phospholipase family protein</fullName>
    </submittedName>
</protein>
<proteinExistence type="predicted"/>
<dbReference type="EMBL" id="JBBKZS010000025">
    <property type="protein sequence ID" value="MEJ8859198.1"/>
    <property type="molecule type" value="Genomic_DNA"/>
</dbReference>
<evidence type="ECO:0000313" key="4">
    <source>
        <dbReference type="EMBL" id="MEJ8859198.1"/>
    </source>
</evidence>
<evidence type="ECO:0000256" key="2">
    <source>
        <dbReference type="SAM" id="MobiDB-lite"/>
    </source>
</evidence>
<dbReference type="PANTHER" id="PTHR10728">
    <property type="entry name" value="CYTOSOLIC PHOSPHOLIPASE A2"/>
    <property type="match status" value="1"/>
</dbReference>
<dbReference type="InterPro" id="IPR016035">
    <property type="entry name" value="Acyl_Trfase/lysoPLipase"/>
</dbReference>
<accession>A0ABU8XHB0</accession>
<keyword evidence="1" id="KW-0443">Lipid metabolism</keyword>
<feature type="region of interest" description="Disordered" evidence="2">
    <location>
        <begin position="842"/>
        <end position="863"/>
    </location>
</feature>
<reference evidence="4 5" key="1">
    <citation type="submission" date="2024-03" db="EMBL/GenBank/DDBJ databases">
        <title>Novel species of the genus Variovorax.</title>
        <authorList>
            <person name="Liu Q."/>
            <person name="Xin Y.-H."/>
        </authorList>
    </citation>
    <scope>NUCLEOTIDE SEQUENCE [LARGE SCALE GENOMIC DNA]</scope>
    <source>
        <strain evidence="4 5">KACC 18901</strain>
    </source>
</reference>
<name>A0ABU8XHB0_9BURK</name>
<keyword evidence="5" id="KW-1185">Reference proteome</keyword>
<evidence type="ECO:0000256" key="1">
    <source>
        <dbReference type="ARBA" id="ARBA00023098"/>
    </source>
</evidence>
<dbReference type="RefSeq" id="WP_340339240.1">
    <property type="nucleotide sequence ID" value="NZ_JBBKZS010000025.1"/>
</dbReference>
<evidence type="ECO:0000259" key="3">
    <source>
        <dbReference type="Pfam" id="PF01734"/>
    </source>
</evidence>
<dbReference type="PROSITE" id="PS51257">
    <property type="entry name" value="PROKAR_LIPOPROTEIN"/>
    <property type="match status" value="1"/>
</dbReference>